<dbReference type="OrthoDB" id="2919459at2"/>
<dbReference type="InterPro" id="IPR010982">
    <property type="entry name" value="Lambda_DNA-bd_dom_sf"/>
</dbReference>
<dbReference type="Pfam" id="PF13560">
    <property type="entry name" value="HTH_31"/>
    <property type="match status" value="1"/>
</dbReference>
<dbReference type="RefSeq" id="WP_160915605.1">
    <property type="nucleotide sequence ID" value="NZ_WMEZ01000004.1"/>
</dbReference>
<gene>
    <name evidence="2" type="ORF">GLV98_12375</name>
</gene>
<dbReference type="EMBL" id="WMEZ01000004">
    <property type="protein sequence ID" value="MYL50285.1"/>
    <property type="molecule type" value="Genomic_DNA"/>
</dbReference>
<reference evidence="2 3" key="1">
    <citation type="submission" date="2019-11" db="EMBL/GenBank/DDBJ databases">
        <title>Genome sequences of 17 halophilic strains isolated from different environments.</title>
        <authorList>
            <person name="Furrow R.E."/>
        </authorList>
    </citation>
    <scope>NUCLEOTIDE SEQUENCE [LARGE SCALE GENOMIC DNA]</scope>
    <source>
        <strain evidence="2 3">22505_10_Sand</strain>
    </source>
</reference>
<feature type="domain" description="HTH cro/C1-type" evidence="1">
    <location>
        <begin position="7"/>
        <end position="40"/>
    </location>
</feature>
<evidence type="ECO:0000259" key="1">
    <source>
        <dbReference type="PROSITE" id="PS50943"/>
    </source>
</evidence>
<proteinExistence type="predicted"/>
<dbReference type="CDD" id="cd00093">
    <property type="entry name" value="HTH_XRE"/>
    <property type="match status" value="1"/>
</dbReference>
<name>A0A845E3Q6_9BACI</name>
<evidence type="ECO:0000313" key="3">
    <source>
        <dbReference type="Proteomes" id="UP000447393"/>
    </source>
</evidence>
<organism evidence="2 3">
    <name type="scientific">Halobacillus litoralis</name>
    <dbReference type="NCBI Taxonomy" id="45668"/>
    <lineage>
        <taxon>Bacteria</taxon>
        <taxon>Bacillati</taxon>
        <taxon>Bacillota</taxon>
        <taxon>Bacilli</taxon>
        <taxon>Bacillales</taxon>
        <taxon>Bacillaceae</taxon>
        <taxon>Halobacillus</taxon>
    </lineage>
</organism>
<comment type="caution">
    <text evidence="2">The sequence shown here is derived from an EMBL/GenBank/DDBJ whole genome shotgun (WGS) entry which is preliminary data.</text>
</comment>
<dbReference type="SUPFAM" id="SSF47413">
    <property type="entry name" value="lambda repressor-like DNA-binding domains"/>
    <property type="match status" value="1"/>
</dbReference>
<evidence type="ECO:0000313" key="2">
    <source>
        <dbReference type="EMBL" id="MYL50285.1"/>
    </source>
</evidence>
<dbReference type="Proteomes" id="UP000447393">
    <property type="component" value="Unassembled WGS sequence"/>
</dbReference>
<dbReference type="GO" id="GO:0003677">
    <property type="term" value="F:DNA binding"/>
    <property type="evidence" value="ECO:0007669"/>
    <property type="project" value="InterPro"/>
</dbReference>
<dbReference type="PROSITE" id="PS50943">
    <property type="entry name" value="HTH_CROC1"/>
    <property type="match status" value="1"/>
</dbReference>
<sequence length="170" mass="19282">MKPGQALKEMRNGLGLTQDAVANDLNISKQSVSHYESGRRTFQEDVARESLNTYDDPVYALSIISEFSGGYTAPKINGKALEWHRLSLEEFAIREVNEAVSILNQVSLIKSPNETNEEEKERVAEAIDEILDAEMALSNLKAILGKEYMISIKERVKRRKPVWKSRGWIE</sequence>
<dbReference type="Gene3D" id="1.10.260.40">
    <property type="entry name" value="lambda repressor-like DNA-binding domains"/>
    <property type="match status" value="1"/>
</dbReference>
<protein>
    <submittedName>
        <fullName evidence="2">Helix-turn-helix domain-containing protein</fullName>
    </submittedName>
</protein>
<accession>A0A845E3Q6</accession>
<dbReference type="AlphaFoldDB" id="A0A845E3Q6"/>
<dbReference type="SMART" id="SM00530">
    <property type="entry name" value="HTH_XRE"/>
    <property type="match status" value="1"/>
</dbReference>
<dbReference type="InterPro" id="IPR001387">
    <property type="entry name" value="Cro/C1-type_HTH"/>
</dbReference>